<dbReference type="InterPro" id="IPR036291">
    <property type="entry name" value="NAD(P)-bd_dom_sf"/>
</dbReference>
<dbReference type="PRINTS" id="PR00081">
    <property type="entry name" value="GDHRDH"/>
</dbReference>
<accession>Q0SA22</accession>
<evidence type="ECO:0000256" key="4">
    <source>
        <dbReference type="RuleBase" id="RU000363"/>
    </source>
</evidence>
<evidence type="ECO:0000256" key="2">
    <source>
        <dbReference type="ARBA" id="ARBA00023002"/>
    </source>
</evidence>
<dbReference type="InterPro" id="IPR023985">
    <property type="entry name" value="SDR_subfam_1"/>
</dbReference>
<dbReference type="PANTHER" id="PTHR24321:SF8">
    <property type="entry name" value="ESTRADIOL 17-BETA-DEHYDROGENASE 8-RELATED"/>
    <property type="match status" value="1"/>
</dbReference>
<dbReference type="EC" id="1.1.1.243" evidence="5"/>
<dbReference type="AlphaFoldDB" id="Q0SA22"/>
<dbReference type="PROSITE" id="PS00061">
    <property type="entry name" value="ADH_SHORT"/>
    <property type="match status" value="1"/>
</dbReference>
<dbReference type="RefSeq" id="WP_011596370.1">
    <property type="nucleotide sequence ID" value="NC_008268.1"/>
</dbReference>
<dbReference type="EMBL" id="CP000431">
    <property type="protein sequence ID" value="ABG95614.1"/>
    <property type="molecule type" value="Genomic_DNA"/>
</dbReference>
<protein>
    <submittedName>
        <fullName evidence="5">Probable carveol dehydrogenase</fullName>
        <ecNumber evidence="5">1.1.1.243</ecNumber>
    </submittedName>
</protein>
<dbReference type="eggNOG" id="COG1028">
    <property type="taxonomic scope" value="Bacteria"/>
</dbReference>
<dbReference type="NCBIfam" id="TIGR03971">
    <property type="entry name" value="SDR_subfam_1"/>
    <property type="match status" value="1"/>
</dbReference>
<name>Q0SA22_RHOJR</name>
<sequence>MGRLAGKVAFITGGARGQGRAHAVRFAEEGADIVVVDHCADIDSVPYALATTDDLDETVRLVKDRGVSVLSVQADVRDLASLEHAHRLAIDEFGKIDVLVANAGVGSFGPALEISEQQWQDVIDIDLTGVWKTVRAVAPAMVERGEGGSVILTSSVAGLVAFLNLAHYTAAKHGVVGLMRALAAELAPHRIRVNSIHPTTVDTPMVDNAETRELFLPGVESPNREVAAELMKNLNALPVPWIEDVDVSNAALWLASEEARYVTGVALPIDAGATAPFKMPHQ</sequence>
<evidence type="ECO:0000313" key="5">
    <source>
        <dbReference type="EMBL" id="ABG95614.1"/>
    </source>
</evidence>
<dbReference type="KEGG" id="rha:RHA1_ro03814"/>
<dbReference type="Gene3D" id="3.40.50.720">
    <property type="entry name" value="NAD(P)-binding Rossmann-like Domain"/>
    <property type="match status" value="1"/>
</dbReference>
<dbReference type="PANTHER" id="PTHR24321">
    <property type="entry name" value="DEHYDROGENASES, SHORT CHAIN"/>
    <property type="match status" value="1"/>
</dbReference>
<dbReference type="SUPFAM" id="SSF51735">
    <property type="entry name" value="NAD(P)-binding Rossmann-fold domains"/>
    <property type="match status" value="1"/>
</dbReference>
<dbReference type="InterPro" id="IPR020904">
    <property type="entry name" value="Sc_DH/Rdtase_CS"/>
</dbReference>
<keyword evidence="2 5" id="KW-0560">Oxidoreductase</keyword>
<gene>
    <name evidence="5" type="ordered locus">RHA1_ro03814</name>
</gene>
<comment type="similarity">
    <text evidence="1 4">Belongs to the short-chain dehydrogenases/reductases (SDR) family.</text>
</comment>
<dbReference type="HOGENOM" id="CLU_010194_1_0_11"/>
<keyword evidence="3" id="KW-0520">NAD</keyword>
<organism evidence="5 6">
    <name type="scientific">Rhodococcus jostii (strain RHA1)</name>
    <dbReference type="NCBI Taxonomy" id="101510"/>
    <lineage>
        <taxon>Bacteria</taxon>
        <taxon>Bacillati</taxon>
        <taxon>Actinomycetota</taxon>
        <taxon>Actinomycetes</taxon>
        <taxon>Mycobacteriales</taxon>
        <taxon>Nocardiaceae</taxon>
        <taxon>Rhodococcus</taxon>
    </lineage>
</organism>
<evidence type="ECO:0000256" key="3">
    <source>
        <dbReference type="ARBA" id="ARBA00023027"/>
    </source>
</evidence>
<dbReference type="Pfam" id="PF00106">
    <property type="entry name" value="adh_short"/>
    <property type="match status" value="1"/>
</dbReference>
<evidence type="ECO:0000256" key="1">
    <source>
        <dbReference type="ARBA" id="ARBA00006484"/>
    </source>
</evidence>
<reference evidence="6" key="1">
    <citation type="journal article" date="2006" name="Proc. Natl. Acad. Sci. U.S.A.">
        <title>The complete genome of Rhodococcus sp. RHA1 provides insights into a catabolic powerhouse.</title>
        <authorList>
            <person name="McLeod M.P."/>
            <person name="Warren R.L."/>
            <person name="Hsiao W.W.L."/>
            <person name="Araki N."/>
            <person name="Myhre M."/>
            <person name="Fernandes C."/>
            <person name="Miyazawa D."/>
            <person name="Wong W."/>
            <person name="Lillquist A.L."/>
            <person name="Wang D."/>
            <person name="Dosanjh M."/>
            <person name="Hara H."/>
            <person name="Petrescu A."/>
            <person name="Morin R.D."/>
            <person name="Yang G."/>
            <person name="Stott J.M."/>
            <person name="Schein J.E."/>
            <person name="Shin H."/>
            <person name="Smailus D."/>
            <person name="Siddiqui A.S."/>
            <person name="Marra M.A."/>
            <person name="Jones S.J.M."/>
            <person name="Holt R."/>
            <person name="Brinkman F.S.L."/>
            <person name="Miyauchi K."/>
            <person name="Fukuda M."/>
            <person name="Davies J.E."/>
            <person name="Mohn W.W."/>
            <person name="Eltis L.D."/>
        </authorList>
    </citation>
    <scope>NUCLEOTIDE SEQUENCE [LARGE SCALE GENOMIC DNA]</scope>
    <source>
        <strain evidence="6">RHA1</strain>
    </source>
</reference>
<dbReference type="PRINTS" id="PR00080">
    <property type="entry name" value="SDRFAMILY"/>
</dbReference>
<dbReference type="PATRIC" id="fig|101510.16.peg.3839"/>
<dbReference type="InterPro" id="IPR002347">
    <property type="entry name" value="SDR_fam"/>
</dbReference>
<dbReference type="OrthoDB" id="5173603at2"/>
<evidence type="ECO:0000313" key="6">
    <source>
        <dbReference type="Proteomes" id="UP000008710"/>
    </source>
</evidence>
<dbReference type="GO" id="GO:0018459">
    <property type="term" value="F:carveol dehydrogenase activity"/>
    <property type="evidence" value="ECO:0007669"/>
    <property type="project" value="UniProtKB-EC"/>
</dbReference>
<dbReference type="FunFam" id="3.40.50.720:FF:000084">
    <property type="entry name" value="Short-chain dehydrogenase reductase"/>
    <property type="match status" value="1"/>
</dbReference>
<dbReference type="NCBIfam" id="NF009467">
    <property type="entry name" value="PRK12826.1-3"/>
    <property type="match status" value="1"/>
</dbReference>
<proteinExistence type="inferred from homology"/>
<dbReference type="Proteomes" id="UP000008710">
    <property type="component" value="Chromosome"/>
</dbReference>
<dbReference type="CDD" id="cd05233">
    <property type="entry name" value="SDR_c"/>
    <property type="match status" value="1"/>
</dbReference>